<evidence type="ECO:0000256" key="8">
    <source>
        <dbReference type="ARBA" id="ARBA00023136"/>
    </source>
</evidence>
<keyword evidence="14" id="KW-1185">Reference proteome</keyword>
<sequence length="1427" mass="162516">MMNNLNDDLNQKSSSSSSKSNKNSIIIIKIDESDATTNNTDTNTQQQQQQQQQQNTNSTTTNSNYLSVDMNQSSTSTTNATTKQSVPNLPRRPSIFDYINEDSLDSEDTDDSNNKNFSFIKKSYSNNYIRDSNKSKSSKMPLLKVSKSFDNTEHDESETQLDDSQMECSKDESEFESVIKTPAARAKIKLFSNEKRVEFSIGSPKKSRTNKTKPKSVLKHFNIETHSLMSQNVDEQEEYELIDKDKKQSSESSIAIIRHESDYDIKDLNNNNFSSSNSHIPVKETTKTNGLISDNNEKSQMLPVKKLNTESNNTKPSLPIYEPNQNKLNKKTKIQRKIRNFATRASKFEPQTSNLTHEIYVELEELKSVDKNSIDDQLYEWREVSRWIKYEQTLDSETNIWNRPFVGALVYQSLLYLKTGLQYGTVLLKCDQESLIDIVEEMVQNFIDSGHMNKENRDLVKRVLLSNHRHNSVYNTNSITGGLTRKKSTISEFLQYPLSSRRQSTFTADNINNFNSENTSVNNSRKNSSIQYSDLYINKHRNSTTTTSSPGNKKLSISEYNLENECKTTSGLYQKNISNRENSVKFFTPSNPSSTTGVGSNGAINSMENNLNNMSSNYSNKNRRRSTIALLKSTLTQSKLNKSEQSIRGIAVDAEACKVLVGCVDFLDRPVMGFIRLVKSQVLEDFVESSSVKVRFIFVLLGPRNENIDYIEIGRCIGTLMTNKEFHTCVYQANDRRELIEGISYFTNKSLCLVLPLGDFDHDLMNPIVEWVRAKMKKKLEKFLSETEKHHDHDKTHTSPLQNKYKKSISISKDSKTKSNNNNENEHLNAISKLQQHHVTSDHEQDDKSSHEEFDPFRRTGRPFGSLILEIKYRYSKYLSDFKDALNLHCLIAFIFIFTVCIASALSFGGILADKTNKWFGVNEMLIATSMNGIISGLFSGQPLMILGPTGPFLVFEEMLYQFCSKICLDFLAVRCWVAAWVLIYSLVMLALEGVWIIRYVTRFTEEIFAFLIATVFLTDAFKKIVKIFETDPLHNTEYYCSLNETFQEDLISTMNSSYLIKSRCDLYEQNVSNKLGSHMASPNIALLSLILLIGTCCMALSLKKLRRSIFLGARVRRTLCDVGMLISIILMVIVDSFITSQTGLETQKLDIPNSTFSPTEYRKSWIVSPLGENVPAWVPFAATVPALLIFIVLFFEVELTGMILYAKHRKLKKGTGFNLDLLIMAFLMNVNSLFGLPWMCAAPVRTLAHWASLTVYSKAYIPGEKPKLIDVKEQRLTNICVHLAIGVCLLAKTALKMIPVSVLFGIFLYFGIVSLSGTQLYERIKLIFIPSKYCPNVIYARGVRPSKRNIYTFIQIFFIIILLSIKSFSKISYAFPIVLVIMVPIRLYILPKLFTPKELEQLDNHSELTGDLESSLDFYELTHLPI</sequence>
<keyword evidence="8 9" id="KW-0472">Membrane</keyword>
<evidence type="ECO:0000256" key="10">
    <source>
        <dbReference type="SAM" id="MobiDB-lite"/>
    </source>
</evidence>
<keyword evidence="3 9" id="KW-0813">Transport</keyword>
<reference evidence="13" key="1">
    <citation type="submission" date="2021-02" db="EMBL/GenBank/DDBJ databases">
        <authorList>
            <person name="Nowell W R."/>
        </authorList>
    </citation>
    <scope>NUCLEOTIDE SEQUENCE</scope>
    <source>
        <strain evidence="13">Ploen Becks lab</strain>
    </source>
</reference>
<keyword evidence="4" id="KW-1003">Cell membrane</keyword>
<dbReference type="OrthoDB" id="1735926at2759"/>
<feature type="region of interest" description="Disordered" evidence="10">
    <location>
        <begin position="1"/>
        <end position="21"/>
    </location>
</feature>
<comment type="subcellular location">
    <subcellularLocation>
        <location evidence="1">Cell membrane</location>
        <topology evidence="1">Multi-pass membrane protein</topology>
    </subcellularLocation>
    <subcellularLocation>
        <location evidence="9">Membrane</location>
        <topology evidence="9">Multi-pass membrane protein</topology>
    </subcellularLocation>
</comment>
<evidence type="ECO:0000259" key="12">
    <source>
        <dbReference type="Pfam" id="PF07565"/>
    </source>
</evidence>
<feature type="region of interest" description="Disordered" evidence="10">
    <location>
        <begin position="276"/>
        <end position="299"/>
    </location>
</feature>
<evidence type="ECO:0000256" key="5">
    <source>
        <dbReference type="ARBA" id="ARBA00022692"/>
    </source>
</evidence>
<dbReference type="SUPFAM" id="SSF55804">
    <property type="entry name" value="Phoshotransferase/anion transport protein"/>
    <property type="match status" value="2"/>
</dbReference>
<evidence type="ECO:0000256" key="1">
    <source>
        <dbReference type="ARBA" id="ARBA00004651"/>
    </source>
</evidence>
<feature type="region of interest" description="Disordered" evidence="10">
    <location>
        <begin position="36"/>
        <end position="94"/>
    </location>
</feature>
<evidence type="ECO:0000259" key="11">
    <source>
        <dbReference type="Pfam" id="PF00955"/>
    </source>
</evidence>
<feature type="domain" description="Band 3 cytoplasmic" evidence="12">
    <location>
        <begin position="581"/>
        <end position="760"/>
    </location>
</feature>
<dbReference type="GO" id="GO:0005886">
    <property type="term" value="C:plasma membrane"/>
    <property type="evidence" value="ECO:0007669"/>
    <property type="project" value="UniProtKB-SubCell"/>
</dbReference>
<feature type="compositionally biased region" description="Basic and acidic residues" evidence="10">
    <location>
        <begin position="839"/>
        <end position="857"/>
    </location>
</feature>
<evidence type="ECO:0000256" key="6">
    <source>
        <dbReference type="ARBA" id="ARBA00022989"/>
    </source>
</evidence>
<dbReference type="NCBIfam" id="TIGR00834">
    <property type="entry name" value="ae"/>
    <property type="match status" value="1"/>
</dbReference>
<feature type="transmembrane region" description="Helical" evidence="9">
    <location>
        <begin position="1178"/>
        <end position="1206"/>
    </location>
</feature>
<feature type="transmembrane region" description="Helical" evidence="9">
    <location>
        <begin position="1372"/>
        <end position="1390"/>
    </location>
</feature>
<evidence type="ECO:0000313" key="13">
    <source>
        <dbReference type="EMBL" id="CAF0718286.1"/>
    </source>
</evidence>
<dbReference type="InterPro" id="IPR016152">
    <property type="entry name" value="PTrfase/Anion_transptr"/>
</dbReference>
<keyword evidence="5 9" id="KW-0812">Transmembrane</keyword>
<dbReference type="Gene3D" id="1.10.287.570">
    <property type="entry name" value="Helical hairpin bin"/>
    <property type="match status" value="1"/>
</dbReference>
<dbReference type="Proteomes" id="UP000663879">
    <property type="component" value="Unassembled WGS sequence"/>
</dbReference>
<feature type="compositionally biased region" description="Low complexity" evidence="10">
    <location>
        <begin position="12"/>
        <end position="21"/>
    </location>
</feature>
<dbReference type="EMBL" id="CAJNOC010000137">
    <property type="protein sequence ID" value="CAF0718286.1"/>
    <property type="molecule type" value="Genomic_DNA"/>
</dbReference>
<dbReference type="GO" id="GO:0008509">
    <property type="term" value="F:monoatomic anion transmembrane transporter activity"/>
    <property type="evidence" value="ECO:0007669"/>
    <property type="project" value="InterPro"/>
</dbReference>
<feature type="transmembrane region" description="Helical" evidence="9">
    <location>
        <begin position="1123"/>
        <end position="1140"/>
    </location>
</feature>
<dbReference type="PRINTS" id="PR01231">
    <property type="entry name" value="HCO3TRNSPORT"/>
</dbReference>
<name>A0A813MAM6_9BILA</name>
<feature type="transmembrane region" description="Helical" evidence="9">
    <location>
        <begin position="891"/>
        <end position="913"/>
    </location>
</feature>
<dbReference type="Pfam" id="PF07565">
    <property type="entry name" value="Band_3_cyto"/>
    <property type="match status" value="2"/>
</dbReference>
<evidence type="ECO:0000256" key="3">
    <source>
        <dbReference type="ARBA" id="ARBA00022448"/>
    </source>
</evidence>
<dbReference type="GO" id="GO:0050801">
    <property type="term" value="P:monoatomic ion homeostasis"/>
    <property type="evidence" value="ECO:0007669"/>
    <property type="project" value="TreeGrafter"/>
</dbReference>
<evidence type="ECO:0000256" key="2">
    <source>
        <dbReference type="ARBA" id="ARBA00010993"/>
    </source>
</evidence>
<accession>A0A813MAM6</accession>
<evidence type="ECO:0000256" key="7">
    <source>
        <dbReference type="ARBA" id="ARBA00023065"/>
    </source>
</evidence>
<dbReference type="PANTHER" id="PTHR11453:SF47">
    <property type="entry name" value="ANION EXCHANGE PROTEIN"/>
    <property type="match status" value="1"/>
</dbReference>
<dbReference type="Gene3D" id="3.40.930.10">
    <property type="entry name" value="Mannitol-specific EII, Chain A"/>
    <property type="match status" value="1"/>
</dbReference>
<protein>
    <recommendedName>
        <fullName evidence="9">Anion exchange protein</fullName>
    </recommendedName>
</protein>
<comment type="similarity">
    <text evidence="2 9">Belongs to the anion exchanger (TC 2.A.31) family.</text>
</comment>
<evidence type="ECO:0000256" key="9">
    <source>
        <dbReference type="RuleBase" id="RU362035"/>
    </source>
</evidence>
<feature type="region of interest" description="Disordered" evidence="10">
    <location>
        <begin position="835"/>
        <end position="857"/>
    </location>
</feature>
<feature type="domain" description="Band 3 cytoplasmic" evidence="12">
    <location>
        <begin position="357"/>
        <end position="515"/>
    </location>
</feature>
<keyword evidence="7 9" id="KW-0406">Ion transport</keyword>
<gene>
    <name evidence="13" type="ORF">OXX778_LOCUS1932</name>
</gene>
<feature type="transmembrane region" description="Helical" evidence="9">
    <location>
        <begin position="1298"/>
        <end position="1316"/>
    </location>
</feature>
<dbReference type="GO" id="GO:0005452">
    <property type="term" value="F:solute:inorganic anion antiporter activity"/>
    <property type="evidence" value="ECO:0007669"/>
    <property type="project" value="InterPro"/>
</dbReference>
<feature type="transmembrane region" description="Helical" evidence="9">
    <location>
        <begin position="1218"/>
        <end position="1240"/>
    </location>
</feature>
<feature type="compositionally biased region" description="Low complexity" evidence="10">
    <location>
        <begin position="36"/>
        <end position="64"/>
    </location>
</feature>
<feature type="transmembrane region" description="Helical" evidence="9">
    <location>
        <begin position="925"/>
        <end position="946"/>
    </location>
</feature>
<feature type="compositionally biased region" description="Acidic residues" evidence="10">
    <location>
        <begin position="153"/>
        <end position="165"/>
    </location>
</feature>
<evidence type="ECO:0000313" key="14">
    <source>
        <dbReference type="Proteomes" id="UP000663879"/>
    </source>
</evidence>
<feature type="transmembrane region" description="Helical" evidence="9">
    <location>
        <begin position="1008"/>
        <end position="1026"/>
    </location>
</feature>
<dbReference type="InterPro" id="IPR011531">
    <property type="entry name" value="HCO3_transpt-like_TM_dom"/>
</dbReference>
<feature type="transmembrane region" description="Helical" evidence="9">
    <location>
        <begin position="1350"/>
        <end position="1366"/>
    </location>
</feature>
<feature type="transmembrane region" description="Helical" evidence="9">
    <location>
        <begin position="979"/>
        <end position="1001"/>
    </location>
</feature>
<evidence type="ECO:0000256" key="4">
    <source>
        <dbReference type="ARBA" id="ARBA00022475"/>
    </source>
</evidence>
<feature type="region of interest" description="Disordered" evidence="10">
    <location>
        <begin position="147"/>
        <end position="167"/>
    </location>
</feature>
<feature type="compositionally biased region" description="Low complexity" evidence="10">
    <location>
        <begin position="71"/>
        <end position="85"/>
    </location>
</feature>
<organism evidence="13 14">
    <name type="scientific">Brachionus calyciflorus</name>
    <dbReference type="NCBI Taxonomy" id="104777"/>
    <lineage>
        <taxon>Eukaryota</taxon>
        <taxon>Metazoa</taxon>
        <taxon>Spiralia</taxon>
        <taxon>Gnathifera</taxon>
        <taxon>Rotifera</taxon>
        <taxon>Eurotatoria</taxon>
        <taxon>Monogononta</taxon>
        <taxon>Pseudotrocha</taxon>
        <taxon>Ploima</taxon>
        <taxon>Brachionidae</taxon>
        <taxon>Brachionus</taxon>
    </lineage>
</organism>
<comment type="caution">
    <text evidence="13">The sequence shown here is derived from an EMBL/GenBank/DDBJ whole genome shotgun (WGS) entry which is preliminary data.</text>
</comment>
<dbReference type="InterPro" id="IPR013769">
    <property type="entry name" value="Band3_cytoplasmic_dom"/>
</dbReference>
<keyword evidence="6 9" id="KW-1133">Transmembrane helix</keyword>
<dbReference type="GO" id="GO:0015701">
    <property type="term" value="P:bicarbonate transport"/>
    <property type="evidence" value="ECO:0007669"/>
    <property type="project" value="TreeGrafter"/>
</dbReference>
<dbReference type="InterPro" id="IPR003020">
    <property type="entry name" value="HCO3_transpt_euk"/>
</dbReference>
<proteinExistence type="inferred from homology"/>
<feature type="transmembrane region" description="Helical" evidence="9">
    <location>
        <begin position="1085"/>
        <end position="1103"/>
    </location>
</feature>
<feature type="domain" description="Bicarbonate transporter-like transmembrane" evidence="11">
    <location>
        <begin position="862"/>
        <end position="1406"/>
    </location>
</feature>
<dbReference type="PANTHER" id="PTHR11453">
    <property type="entry name" value="ANION EXCHANGE PROTEIN"/>
    <property type="match status" value="1"/>
</dbReference>
<dbReference type="Pfam" id="PF00955">
    <property type="entry name" value="HCO3_cotransp"/>
    <property type="match status" value="1"/>
</dbReference>